<dbReference type="SUPFAM" id="SSF53335">
    <property type="entry name" value="S-adenosyl-L-methionine-dependent methyltransferases"/>
    <property type="match status" value="1"/>
</dbReference>
<dbReference type="CDD" id="cd02440">
    <property type="entry name" value="AdoMet_MTases"/>
    <property type="match status" value="1"/>
</dbReference>
<sequence>MLATNGIQLLTPRHWKDYELIDCGDFEKLERFGDVVLIRPEPQAVWPKALPEAEWVKRHDIRFKGRSATSGDWIKKNPRLPDRWYIGYNNGDVDIKLRLALTSFKHVGVFPEQAVNWDYISETVNSFQIKQPKVLNLFAYTGGASLVSRAAGADTTHVDSIKQVITWANENRELSGLSDIRWMVEDALKFVKRELKRGNRYNGIILDPPAYGHGPKGEKWKLEDHIADMMRDVVQLLDPEEHFLILNTYSLGFSAVIVENLVKMAKPEVQNLETGELYLEAAMGNKLPLGVFGKFRKLAATQTPPSYSP</sequence>
<evidence type="ECO:0000256" key="2">
    <source>
        <dbReference type="ARBA" id="ARBA00022679"/>
    </source>
</evidence>
<reference evidence="6" key="1">
    <citation type="journal article" date="2019" name="Int. J. Syst. Evol. Microbiol.">
        <title>The Global Catalogue of Microorganisms (GCM) 10K type strain sequencing project: providing services to taxonomists for standard genome sequencing and annotation.</title>
        <authorList>
            <consortium name="The Broad Institute Genomics Platform"/>
            <consortium name="The Broad Institute Genome Sequencing Center for Infectious Disease"/>
            <person name="Wu L."/>
            <person name="Ma J."/>
        </authorList>
    </citation>
    <scope>NUCLEOTIDE SEQUENCE [LARGE SCALE GENOMIC DNA]</scope>
    <source>
        <strain evidence="6">KCTC 52416</strain>
    </source>
</reference>
<dbReference type="GO" id="GO:0008168">
    <property type="term" value="F:methyltransferase activity"/>
    <property type="evidence" value="ECO:0007669"/>
    <property type="project" value="UniProtKB-KW"/>
</dbReference>
<keyword evidence="2 5" id="KW-0808">Transferase</keyword>
<dbReference type="InterPro" id="IPR029063">
    <property type="entry name" value="SAM-dependent_MTases_sf"/>
</dbReference>
<evidence type="ECO:0000256" key="1">
    <source>
        <dbReference type="ARBA" id="ARBA00022603"/>
    </source>
</evidence>
<dbReference type="PANTHER" id="PTHR43042:SF2">
    <property type="entry name" value="SAM-DEPENDENT METHYLTRANSFERASE"/>
    <property type="match status" value="1"/>
</dbReference>
<keyword evidence="1 5" id="KW-0489">Methyltransferase</keyword>
<evidence type="ECO:0000313" key="5">
    <source>
        <dbReference type="EMBL" id="MFC3198406.1"/>
    </source>
</evidence>
<keyword evidence="6" id="KW-1185">Reference proteome</keyword>
<proteinExistence type="predicted"/>
<evidence type="ECO:0000313" key="6">
    <source>
        <dbReference type="Proteomes" id="UP001595526"/>
    </source>
</evidence>
<dbReference type="EC" id="2.1.1.-" evidence="5"/>
<dbReference type="PANTHER" id="PTHR43042">
    <property type="entry name" value="SAM-DEPENDENT METHYLTRANSFERASE"/>
    <property type="match status" value="1"/>
</dbReference>
<comment type="caution">
    <text evidence="5">The sequence shown here is derived from an EMBL/GenBank/DDBJ whole genome shotgun (WGS) entry which is preliminary data.</text>
</comment>
<dbReference type="EMBL" id="JBHRTA010000037">
    <property type="protein sequence ID" value="MFC3198406.1"/>
    <property type="molecule type" value="Genomic_DNA"/>
</dbReference>
<accession>A0ABV7JK62</accession>
<dbReference type="Gene3D" id="3.40.50.150">
    <property type="entry name" value="Vaccinia Virus protein VP39"/>
    <property type="match status" value="1"/>
</dbReference>
<name>A0ABV7JK62_9SPHI</name>
<dbReference type="Proteomes" id="UP001595526">
    <property type="component" value="Unassembled WGS sequence"/>
</dbReference>
<dbReference type="GO" id="GO:0032259">
    <property type="term" value="P:methylation"/>
    <property type="evidence" value="ECO:0007669"/>
    <property type="project" value="UniProtKB-KW"/>
</dbReference>
<organism evidence="5 6">
    <name type="scientific">Parapedobacter deserti</name>
    <dbReference type="NCBI Taxonomy" id="1912957"/>
    <lineage>
        <taxon>Bacteria</taxon>
        <taxon>Pseudomonadati</taxon>
        <taxon>Bacteroidota</taxon>
        <taxon>Sphingobacteriia</taxon>
        <taxon>Sphingobacteriales</taxon>
        <taxon>Sphingobacteriaceae</taxon>
        <taxon>Parapedobacter</taxon>
    </lineage>
</organism>
<dbReference type="Pfam" id="PF10672">
    <property type="entry name" value="Methyltrans_SAM"/>
    <property type="match status" value="1"/>
</dbReference>
<dbReference type="InterPro" id="IPR019614">
    <property type="entry name" value="SAM-dep_methyl-trfase"/>
</dbReference>
<keyword evidence="3" id="KW-0949">S-adenosyl-L-methionine</keyword>
<protein>
    <submittedName>
        <fullName evidence="5">Class I SAM-dependent methyltransferase</fullName>
        <ecNumber evidence="5">2.1.1.-</ecNumber>
    </submittedName>
</protein>
<evidence type="ECO:0000259" key="4">
    <source>
        <dbReference type="Pfam" id="PF10672"/>
    </source>
</evidence>
<dbReference type="Gene3D" id="2.60.40.1180">
    <property type="entry name" value="Golgi alpha-mannosidase II"/>
    <property type="match status" value="1"/>
</dbReference>
<gene>
    <name evidence="5" type="ORF">ACFOET_12350</name>
</gene>
<evidence type="ECO:0000256" key="3">
    <source>
        <dbReference type="ARBA" id="ARBA00022691"/>
    </source>
</evidence>
<feature type="domain" description="S-adenosylmethionine-dependent methyltransferase" evidence="4">
    <location>
        <begin position="63"/>
        <end position="244"/>
    </location>
</feature>
<dbReference type="InterPro" id="IPR013780">
    <property type="entry name" value="Glyco_hydro_b"/>
</dbReference>
<dbReference type="RefSeq" id="WP_379023202.1">
    <property type="nucleotide sequence ID" value="NZ_JBHRTA010000037.1"/>
</dbReference>